<name>A0ABP5SV54_9ACTN</name>
<evidence type="ECO:0000256" key="1">
    <source>
        <dbReference type="SAM" id="MobiDB-lite"/>
    </source>
</evidence>
<organism evidence="3 4">
    <name type="scientific">Dactylosporangium salmoneum</name>
    <dbReference type="NCBI Taxonomy" id="53361"/>
    <lineage>
        <taxon>Bacteria</taxon>
        <taxon>Bacillati</taxon>
        <taxon>Actinomycetota</taxon>
        <taxon>Actinomycetes</taxon>
        <taxon>Micromonosporales</taxon>
        <taxon>Micromonosporaceae</taxon>
        <taxon>Dactylosporangium</taxon>
    </lineage>
</organism>
<dbReference type="InterPro" id="IPR027417">
    <property type="entry name" value="P-loop_NTPase"/>
</dbReference>
<dbReference type="InterPro" id="IPR014001">
    <property type="entry name" value="Helicase_ATP-bd"/>
</dbReference>
<evidence type="ECO:0000313" key="4">
    <source>
        <dbReference type="Proteomes" id="UP001501444"/>
    </source>
</evidence>
<feature type="compositionally biased region" description="Basic and acidic residues" evidence="1">
    <location>
        <begin position="7"/>
        <end position="23"/>
    </location>
</feature>
<dbReference type="PROSITE" id="PS51192">
    <property type="entry name" value="HELICASE_ATP_BIND_1"/>
    <property type="match status" value="1"/>
</dbReference>
<dbReference type="InterPro" id="IPR000330">
    <property type="entry name" value="SNF2_N"/>
</dbReference>
<dbReference type="InterPro" id="IPR038718">
    <property type="entry name" value="SNF2-like_sf"/>
</dbReference>
<dbReference type="RefSeq" id="WP_344612122.1">
    <property type="nucleotide sequence ID" value="NZ_BAAARV010000019.1"/>
</dbReference>
<dbReference type="PANTHER" id="PTHR10799">
    <property type="entry name" value="SNF2/RAD54 HELICASE FAMILY"/>
    <property type="match status" value="1"/>
</dbReference>
<keyword evidence="4" id="KW-1185">Reference proteome</keyword>
<sequence>MTVALESDDRPAGRVGVDRRGRPVVHRPDVSDGSWQRICALLRPAADVISGSAVVLDRDRIRALDRLLARHPATTVAWRWDDAARRLQDRAARTAASLDDLMSRTVEEQAAWPVDLDRELIACGYVRELRPFQRESVARLLAAGGGANFSVPGSGKTAVTYALFAALRARREVHAMLVVAPPSAFEAWRQEAEQCFAPGAVPRVTVRPPVPTRHDTVVVLNYEQLGDPAVRTRLDAWARSRTVLTVFDEAHRAKAGEASHRGADAADLARRSGRTLVLTGTPMPNSLSDLAAVFDLAWPGHGRRLVDGDLARRRERAYVRVTKDELALPTLEVRVERVVLDDAHRLLYDAMSRRVTDWAMCAAPSEAEAAAAGRAVMHLLAAATNPAAVLARGLPWSLPADPPKDPVLSAVLDDPRGHIRPVKIIRAAQIVAENRLLGRKTVVWSSFVDNVAALTAALAVHEPAVIVGSTALDDPRAVTDRRRELARFRADPSCWALVATPQTLGEGISLHRTCVDQIHVDRGYAAGTWLQAIDRTHRLGLAPDAKPRCTVLVAADTIDERVAEVLEAKVAAMARALADRALLPIADPALVSGDPAAAVLGDVDALRELLGLDLARRPEAHVRPGPSEAIADAVEVENVVAAGSVHGEPTAGEVHVVEVEVAELG</sequence>
<dbReference type="Pfam" id="PF00176">
    <property type="entry name" value="SNF2-rel_dom"/>
    <property type="match status" value="1"/>
</dbReference>
<dbReference type="EMBL" id="BAAARV010000019">
    <property type="protein sequence ID" value="GAA2339201.1"/>
    <property type="molecule type" value="Genomic_DNA"/>
</dbReference>
<gene>
    <name evidence="3" type="ORF">GCM10010170_021130</name>
</gene>
<dbReference type="SMART" id="SM00487">
    <property type="entry name" value="DEXDc"/>
    <property type="match status" value="1"/>
</dbReference>
<dbReference type="Proteomes" id="UP001501444">
    <property type="component" value="Unassembled WGS sequence"/>
</dbReference>
<reference evidence="4" key="1">
    <citation type="journal article" date="2019" name="Int. J. Syst. Evol. Microbiol.">
        <title>The Global Catalogue of Microorganisms (GCM) 10K type strain sequencing project: providing services to taxonomists for standard genome sequencing and annotation.</title>
        <authorList>
            <consortium name="The Broad Institute Genomics Platform"/>
            <consortium name="The Broad Institute Genome Sequencing Center for Infectious Disease"/>
            <person name="Wu L."/>
            <person name="Ma J."/>
        </authorList>
    </citation>
    <scope>NUCLEOTIDE SEQUENCE [LARGE SCALE GENOMIC DNA]</scope>
    <source>
        <strain evidence="4">JCM 3272</strain>
    </source>
</reference>
<accession>A0ABP5SV54</accession>
<protein>
    <recommendedName>
        <fullName evidence="2">Helicase ATP-binding domain-containing protein</fullName>
    </recommendedName>
</protein>
<dbReference type="SUPFAM" id="SSF52540">
    <property type="entry name" value="P-loop containing nucleoside triphosphate hydrolases"/>
    <property type="match status" value="2"/>
</dbReference>
<evidence type="ECO:0000259" key="2">
    <source>
        <dbReference type="PROSITE" id="PS51192"/>
    </source>
</evidence>
<dbReference type="Gene3D" id="3.40.50.10810">
    <property type="entry name" value="Tandem AAA-ATPase domain"/>
    <property type="match status" value="1"/>
</dbReference>
<proteinExistence type="predicted"/>
<feature type="region of interest" description="Disordered" evidence="1">
    <location>
        <begin position="1"/>
        <end position="23"/>
    </location>
</feature>
<evidence type="ECO:0000313" key="3">
    <source>
        <dbReference type="EMBL" id="GAA2339201.1"/>
    </source>
</evidence>
<feature type="domain" description="Helicase ATP-binding" evidence="2">
    <location>
        <begin position="137"/>
        <end position="300"/>
    </location>
</feature>
<comment type="caution">
    <text evidence="3">The sequence shown here is derived from an EMBL/GenBank/DDBJ whole genome shotgun (WGS) entry which is preliminary data.</text>
</comment>
<dbReference type="Gene3D" id="3.40.50.300">
    <property type="entry name" value="P-loop containing nucleotide triphosphate hydrolases"/>
    <property type="match status" value="1"/>
</dbReference>